<reference evidence="1" key="1">
    <citation type="journal article" date="2022" name="Plant J.">
        <title>Strategies of tolerance reflected in two North American maple genomes.</title>
        <authorList>
            <person name="McEvoy S.L."/>
            <person name="Sezen U.U."/>
            <person name="Trouern-Trend A."/>
            <person name="McMahon S.M."/>
            <person name="Schaberg P.G."/>
            <person name="Yang J."/>
            <person name="Wegrzyn J.L."/>
            <person name="Swenson N.G."/>
        </authorList>
    </citation>
    <scope>NUCLEOTIDE SEQUENCE</scope>
    <source>
        <strain evidence="1">NS2018</strain>
    </source>
</reference>
<organism evidence="1 2">
    <name type="scientific">Acer saccharum</name>
    <name type="common">Sugar maple</name>
    <dbReference type="NCBI Taxonomy" id="4024"/>
    <lineage>
        <taxon>Eukaryota</taxon>
        <taxon>Viridiplantae</taxon>
        <taxon>Streptophyta</taxon>
        <taxon>Embryophyta</taxon>
        <taxon>Tracheophyta</taxon>
        <taxon>Spermatophyta</taxon>
        <taxon>Magnoliopsida</taxon>
        <taxon>eudicotyledons</taxon>
        <taxon>Gunneridae</taxon>
        <taxon>Pentapetalae</taxon>
        <taxon>rosids</taxon>
        <taxon>malvids</taxon>
        <taxon>Sapindales</taxon>
        <taxon>Sapindaceae</taxon>
        <taxon>Hippocastanoideae</taxon>
        <taxon>Acereae</taxon>
        <taxon>Acer</taxon>
    </lineage>
</organism>
<evidence type="ECO:0000313" key="2">
    <source>
        <dbReference type="Proteomes" id="UP001168877"/>
    </source>
</evidence>
<evidence type="ECO:0000313" key="1">
    <source>
        <dbReference type="EMBL" id="KAK0600733.1"/>
    </source>
</evidence>
<comment type="caution">
    <text evidence="1">The sequence shown here is derived from an EMBL/GenBank/DDBJ whole genome shotgun (WGS) entry which is preliminary data.</text>
</comment>
<sequence>MASSTYKKRKVRSGRMPKSLMRMSYSTKKKRKLWEDLNLDTVEEVFNGLSISDPSQNVSKTLVRLNGMAYSNNRKRKVDREAMQEFSMDGAMAFSSNKKIKIGSERERESKSQLLELRRWEDLSLDILLIILNSVAVSDLSQIVSSVCQSWQLGCWHFLSWKSNELDLSIVKAPLEDVKSPDHLSGGKGNSTETNGRTAIRLMELLKNILEDNHGYGIYLEHWRSSIKKLSIPEDIEIWDKHLVYLAERTTGLEELILLGSSRITARGFAKAIRKWKNIKSIRLGKVKIEYFTQIVQEIGKFCPPLEELSLSMHGIHLRKDNACMMVEQQLRVKILRFEGAFIHRDGINIIFHNFYDVKEIQLCKCFLMNDEQSDTVDTADTADTADSLHSIRHSIVLTLHRWRWIIKSSEVVDKLIWNQWRKIHPVGRNRDDYRIRYSL</sequence>
<dbReference type="AlphaFoldDB" id="A0AA39W319"/>
<dbReference type="InterPro" id="IPR032675">
    <property type="entry name" value="LRR_dom_sf"/>
</dbReference>
<accession>A0AA39W319</accession>
<dbReference type="SUPFAM" id="SSF52047">
    <property type="entry name" value="RNI-like"/>
    <property type="match status" value="1"/>
</dbReference>
<protein>
    <recommendedName>
        <fullName evidence="3">F-box domain-containing protein</fullName>
    </recommendedName>
</protein>
<proteinExistence type="predicted"/>
<dbReference type="Proteomes" id="UP001168877">
    <property type="component" value="Unassembled WGS sequence"/>
</dbReference>
<dbReference type="PANTHER" id="PTHR38926:SF13">
    <property type="entry name" value="F-BOX DOMAIN CONTAINING PROTEIN, EXPRESSED"/>
    <property type="match status" value="1"/>
</dbReference>
<dbReference type="EMBL" id="JAUESC010000003">
    <property type="protein sequence ID" value="KAK0600733.1"/>
    <property type="molecule type" value="Genomic_DNA"/>
</dbReference>
<name>A0AA39W319_ACESA</name>
<keyword evidence="2" id="KW-1185">Reference proteome</keyword>
<gene>
    <name evidence="1" type="ORF">LWI29_017940</name>
</gene>
<evidence type="ECO:0008006" key="3">
    <source>
        <dbReference type="Google" id="ProtNLM"/>
    </source>
</evidence>
<dbReference type="SUPFAM" id="SSF81383">
    <property type="entry name" value="F-box domain"/>
    <property type="match status" value="1"/>
</dbReference>
<dbReference type="Gene3D" id="3.80.10.10">
    <property type="entry name" value="Ribonuclease Inhibitor"/>
    <property type="match status" value="1"/>
</dbReference>
<dbReference type="InterPro" id="IPR036047">
    <property type="entry name" value="F-box-like_dom_sf"/>
</dbReference>
<reference evidence="1" key="2">
    <citation type="submission" date="2023-06" db="EMBL/GenBank/DDBJ databases">
        <authorList>
            <person name="Swenson N.G."/>
            <person name="Wegrzyn J.L."/>
            <person name="Mcevoy S.L."/>
        </authorList>
    </citation>
    <scope>NUCLEOTIDE SEQUENCE</scope>
    <source>
        <strain evidence="1">NS2018</strain>
        <tissue evidence="1">Leaf</tissue>
    </source>
</reference>
<dbReference type="PANTHER" id="PTHR38926">
    <property type="entry name" value="F-BOX DOMAIN CONTAINING PROTEIN, EXPRESSED"/>
    <property type="match status" value="1"/>
</dbReference>